<feature type="transmembrane region" description="Helical" evidence="1">
    <location>
        <begin position="6"/>
        <end position="23"/>
    </location>
</feature>
<feature type="transmembrane region" description="Helical" evidence="1">
    <location>
        <begin position="155"/>
        <end position="171"/>
    </location>
</feature>
<reference evidence="2 3" key="1">
    <citation type="submission" date="2009-01" db="EMBL/GenBank/DDBJ databases">
        <authorList>
            <person name="Fulton L."/>
            <person name="Clifton S."/>
            <person name="Fulton B."/>
            <person name="Xu J."/>
            <person name="Minx P."/>
            <person name="Pepin K.H."/>
            <person name="Johnson M."/>
            <person name="Bhonagiri V."/>
            <person name="Nash W.E."/>
            <person name="Mardis E.R."/>
            <person name="Wilson R.K."/>
        </authorList>
    </citation>
    <scope>NUCLEOTIDE SEQUENCE [LARGE SCALE GENOMIC DNA]</scope>
    <source>
        <strain evidence="3">DSM 10507 / JCM 14656 / S5a33</strain>
    </source>
</reference>
<reference evidence="2 3" key="2">
    <citation type="submission" date="2009-02" db="EMBL/GenBank/DDBJ databases">
        <title>Draft genome sequence of Blautia hydrogenotrophica DSM 10507 (Ruminococcus hydrogenotrophicus DSM 10507).</title>
        <authorList>
            <person name="Sudarsanam P."/>
            <person name="Ley R."/>
            <person name="Guruge J."/>
            <person name="Turnbaugh P.J."/>
            <person name="Mahowald M."/>
            <person name="Liep D."/>
            <person name="Gordon J."/>
        </authorList>
    </citation>
    <scope>NUCLEOTIDE SEQUENCE [LARGE SCALE GENOMIC DNA]</scope>
    <source>
        <strain evidence="3">DSM 10507 / JCM 14656 / S5a33</strain>
    </source>
</reference>
<evidence type="ECO:0000313" key="3">
    <source>
        <dbReference type="Proteomes" id="UP000003100"/>
    </source>
</evidence>
<dbReference type="eggNOG" id="ENOG503181X">
    <property type="taxonomic scope" value="Bacteria"/>
</dbReference>
<proteinExistence type="predicted"/>
<organism evidence="2 3">
    <name type="scientific">Blautia hydrogenotrophica (strain DSM 10507 / JCM 14656 / S5a33)</name>
    <name type="common">Ruminococcus hydrogenotrophicus</name>
    <dbReference type="NCBI Taxonomy" id="476272"/>
    <lineage>
        <taxon>Bacteria</taxon>
        <taxon>Bacillati</taxon>
        <taxon>Bacillota</taxon>
        <taxon>Clostridia</taxon>
        <taxon>Lachnospirales</taxon>
        <taxon>Lachnospiraceae</taxon>
        <taxon>Blautia</taxon>
    </lineage>
</organism>
<dbReference type="PATRIC" id="fig|476272.21.peg.2251"/>
<dbReference type="InterPro" id="IPR014198">
    <property type="entry name" value="Spore_III_AB"/>
</dbReference>
<comment type="caution">
    <text evidence="2">The sequence shown here is derived from an EMBL/GenBank/DDBJ whole genome shotgun (WGS) entry which is preliminary data.</text>
</comment>
<keyword evidence="1" id="KW-1133">Transmembrane helix</keyword>
<keyword evidence="3" id="KW-1185">Reference proteome</keyword>
<dbReference type="Proteomes" id="UP000003100">
    <property type="component" value="Unassembled WGS sequence"/>
</dbReference>
<sequence>MLKGIGMLLILLSGAGLGFSSVFQMNRRLRELKNLRRMALLLENEIGCAHTVLAQALERTGRKLDGGCAVFARGLAKRLRSGSGSSMEVMFREQAEEYTRNWELSQRDFELLCQLGMHLGRESRKVQIEQLQLFEKELEQEILSFEKTMPAKQRMYRSLGILGGLFLAILVF</sequence>
<evidence type="ECO:0000256" key="1">
    <source>
        <dbReference type="SAM" id="Phobius"/>
    </source>
</evidence>
<evidence type="ECO:0008006" key="4">
    <source>
        <dbReference type="Google" id="ProtNLM"/>
    </source>
</evidence>
<dbReference type="HOGENOM" id="CLU_120887_1_2_9"/>
<dbReference type="PIRSF" id="PIRSF021435">
    <property type="entry name" value="SpoIIIAB"/>
    <property type="match status" value="1"/>
</dbReference>
<keyword evidence="1" id="KW-0472">Membrane</keyword>
<name>C0CLZ6_BLAHS</name>
<dbReference type="GeneID" id="86822114"/>
<dbReference type="AlphaFoldDB" id="C0CLZ6"/>
<gene>
    <name evidence="2" type="ORF">RUMHYD_01871</name>
</gene>
<protein>
    <recommendedName>
        <fullName evidence="4">Stage III sporulation protein SpoAB</fullName>
    </recommendedName>
</protein>
<dbReference type="RefSeq" id="WP_005948724.1">
    <property type="nucleotide sequence ID" value="NZ_CP136423.1"/>
</dbReference>
<dbReference type="EMBL" id="ACBZ01000098">
    <property type="protein sequence ID" value="EEG49214.1"/>
    <property type="molecule type" value="Genomic_DNA"/>
</dbReference>
<evidence type="ECO:0000313" key="2">
    <source>
        <dbReference type="EMBL" id="EEG49214.1"/>
    </source>
</evidence>
<dbReference type="Pfam" id="PF09548">
    <property type="entry name" value="Spore_III_AB"/>
    <property type="match status" value="1"/>
</dbReference>
<keyword evidence="1" id="KW-0812">Transmembrane</keyword>
<accession>C0CLZ6</accession>